<dbReference type="PROSITE" id="PS50089">
    <property type="entry name" value="ZF_RING_2"/>
    <property type="match status" value="1"/>
</dbReference>
<feature type="region of interest" description="Disordered" evidence="5">
    <location>
        <begin position="104"/>
        <end position="128"/>
    </location>
</feature>
<evidence type="ECO:0000256" key="5">
    <source>
        <dbReference type="SAM" id="MobiDB-lite"/>
    </source>
</evidence>
<dbReference type="PANTHER" id="PTHR10131">
    <property type="entry name" value="TNF RECEPTOR ASSOCIATED FACTOR"/>
    <property type="match status" value="1"/>
</dbReference>
<evidence type="ECO:0000313" key="8">
    <source>
        <dbReference type="Proteomes" id="UP000007431"/>
    </source>
</evidence>
<evidence type="ECO:0000256" key="3">
    <source>
        <dbReference type="ARBA" id="ARBA00022833"/>
    </source>
</evidence>
<accession>D8QCH7</accession>
<dbReference type="PANTHER" id="PTHR10131:SF94">
    <property type="entry name" value="TNF RECEPTOR-ASSOCIATED FACTOR 4"/>
    <property type="match status" value="1"/>
</dbReference>
<dbReference type="STRING" id="578458.D8QCH7"/>
<dbReference type="HOGENOM" id="CLU_019709_0_0_1"/>
<reference evidence="7 8" key="1">
    <citation type="journal article" date="2010" name="Nat. Biotechnol.">
        <title>Genome sequence of the model mushroom Schizophyllum commune.</title>
        <authorList>
            <person name="Ohm R.A."/>
            <person name="de Jong J.F."/>
            <person name="Lugones L.G."/>
            <person name="Aerts A."/>
            <person name="Kothe E."/>
            <person name="Stajich J.E."/>
            <person name="de Vries R.P."/>
            <person name="Record E."/>
            <person name="Levasseur A."/>
            <person name="Baker S.E."/>
            <person name="Bartholomew K.A."/>
            <person name="Coutinho P.M."/>
            <person name="Erdmann S."/>
            <person name="Fowler T.J."/>
            <person name="Gathman A.C."/>
            <person name="Lombard V."/>
            <person name="Henrissat B."/>
            <person name="Knabe N."/>
            <person name="Kuees U."/>
            <person name="Lilly W.W."/>
            <person name="Lindquist E."/>
            <person name="Lucas S."/>
            <person name="Magnuson J.K."/>
            <person name="Piumi F."/>
            <person name="Raudaskoski M."/>
            <person name="Salamov A."/>
            <person name="Schmutz J."/>
            <person name="Schwarze F.W.M.R."/>
            <person name="vanKuyk P.A."/>
            <person name="Horton J.S."/>
            <person name="Grigoriev I.V."/>
            <person name="Woesten H.A.B."/>
        </authorList>
    </citation>
    <scope>NUCLEOTIDE SEQUENCE [LARGE SCALE GENOMIC DNA]</scope>
    <source>
        <strain evidence="8">H4-8 / FGSC 9210</strain>
    </source>
</reference>
<gene>
    <name evidence="7" type="ORF">SCHCODRAFT_59035</name>
</gene>
<name>D8QCH7_SCHCM</name>
<dbReference type="Proteomes" id="UP000007431">
    <property type="component" value="Unassembled WGS sequence"/>
</dbReference>
<keyword evidence="3" id="KW-0862">Zinc</keyword>
<organism evidence="8">
    <name type="scientific">Schizophyllum commune (strain H4-8 / FGSC 9210)</name>
    <name type="common">Split gill fungus</name>
    <dbReference type="NCBI Taxonomy" id="578458"/>
    <lineage>
        <taxon>Eukaryota</taxon>
        <taxon>Fungi</taxon>
        <taxon>Dikarya</taxon>
        <taxon>Basidiomycota</taxon>
        <taxon>Agaricomycotina</taxon>
        <taxon>Agaricomycetes</taxon>
        <taxon>Agaricomycetidae</taxon>
        <taxon>Agaricales</taxon>
        <taxon>Schizophyllaceae</taxon>
        <taxon>Schizophyllum</taxon>
    </lineage>
</organism>
<dbReference type="InterPro" id="IPR001841">
    <property type="entry name" value="Znf_RING"/>
</dbReference>
<dbReference type="VEuPathDB" id="FungiDB:SCHCODRAFT_02635007"/>
<dbReference type="SUPFAM" id="SSF49599">
    <property type="entry name" value="TRAF domain-like"/>
    <property type="match status" value="1"/>
</dbReference>
<evidence type="ECO:0000313" key="7">
    <source>
        <dbReference type="EMBL" id="EFI94934.1"/>
    </source>
</evidence>
<feature type="region of interest" description="Disordered" evidence="5">
    <location>
        <begin position="382"/>
        <end position="419"/>
    </location>
</feature>
<dbReference type="eggNOG" id="KOG0297">
    <property type="taxonomic scope" value="Eukaryota"/>
</dbReference>
<dbReference type="InParanoid" id="D8QCH7"/>
<protein>
    <recommendedName>
        <fullName evidence="6">RING-type domain-containing protein</fullName>
    </recommendedName>
</protein>
<dbReference type="EMBL" id="GL377309">
    <property type="protein sequence ID" value="EFI94934.1"/>
    <property type="molecule type" value="Genomic_DNA"/>
</dbReference>
<keyword evidence="1" id="KW-0479">Metal-binding</keyword>
<dbReference type="SUPFAM" id="SSF57850">
    <property type="entry name" value="RING/U-box"/>
    <property type="match status" value="1"/>
</dbReference>
<feature type="compositionally biased region" description="Basic and acidic residues" evidence="5">
    <location>
        <begin position="117"/>
        <end position="128"/>
    </location>
</feature>
<feature type="compositionally biased region" description="Polar residues" evidence="5">
    <location>
        <begin position="105"/>
        <end position="115"/>
    </location>
</feature>
<evidence type="ECO:0000259" key="6">
    <source>
        <dbReference type="PROSITE" id="PS50089"/>
    </source>
</evidence>
<evidence type="ECO:0000256" key="2">
    <source>
        <dbReference type="ARBA" id="ARBA00022771"/>
    </source>
</evidence>
<feature type="compositionally biased region" description="Pro residues" evidence="5">
    <location>
        <begin position="396"/>
        <end position="410"/>
    </location>
</feature>
<keyword evidence="2 4" id="KW-0863">Zinc-finger</keyword>
<dbReference type="Pfam" id="PF13923">
    <property type="entry name" value="zf-C3HC4_2"/>
    <property type="match status" value="1"/>
</dbReference>
<dbReference type="InterPro" id="IPR017907">
    <property type="entry name" value="Znf_RING_CS"/>
</dbReference>
<feature type="domain" description="RING-type" evidence="6">
    <location>
        <begin position="17"/>
        <end position="55"/>
    </location>
</feature>
<dbReference type="GO" id="GO:0008270">
    <property type="term" value="F:zinc ion binding"/>
    <property type="evidence" value="ECO:0007669"/>
    <property type="project" value="UniProtKB-KW"/>
</dbReference>
<dbReference type="OMA" id="PLTTICG"/>
<sequence length="419" mass="46123">MSFYNYVDTPNANLVSCSDRAPYIDPVTTRTCYHTFCRECIGRALAHSSHCPVDRSPLASEDLIPASPIVIALLDELEVECIHRSAGCKTTCQRQSLASHLKDSCQYNPSTSTPIPETRDGEKESSEVASQEVREIRGSPHTLGVPCTHSQRGCQWRGRLASLTSEHIPSCPFEAIKGFFTMNDNRFSEVLGDNLLLRQRIETLEHTVKTMRHELDVMRAALGPWYRPESVMNLRSPHPPQRPLSSVPTMQTHEPHAYTDEGTADPLASYFPPADDIPIDSAAQQRALRRASTDYSTHASTSTTSAVVAPLDLGSSLEGALVGLRESMVTLAASVDSLGRRSEIALTNESMRLNEEVMSLRAALHGLRMQVHAIMLDRNSQITGRTNEGETSGWLPGPPPPRPPFFPPMMSPNASITKL</sequence>
<dbReference type="AlphaFoldDB" id="D8QCH7"/>
<keyword evidence="8" id="KW-1185">Reference proteome</keyword>
<proteinExistence type="predicted"/>
<evidence type="ECO:0000256" key="1">
    <source>
        <dbReference type="ARBA" id="ARBA00022723"/>
    </source>
</evidence>
<dbReference type="Gene3D" id="3.30.40.10">
    <property type="entry name" value="Zinc/RING finger domain, C3HC4 (zinc finger)"/>
    <property type="match status" value="1"/>
</dbReference>
<dbReference type="InterPro" id="IPR013083">
    <property type="entry name" value="Znf_RING/FYVE/PHD"/>
</dbReference>
<evidence type="ECO:0000256" key="4">
    <source>
        <dbReference type="PROSITE-ProRule" id="PRU00175"/>
    </source>
</evidence>
<dbReference type="PROSITE" id="PS00518">
    <property type="entry name" value="ZF_RING_1"/>
    <property type="match status" value="1"/>
</dbReference>